<dbReference type="SUPFAM" id="SSF54637">
    <property type="entry name" value="Thioesterase/thiol ester dehydrase-isomerase"/>
    <property type="match status" value="1"/>
</dbReference>
<dbReference type="InterPro" id="IPR052342">
    <property type="entry name" value="MCH/BMMD"/>
</dbReference>
<reference evidence="2" key="1">
    <citation type="submission" date="2020-07" db="EMBL/GenBank/DDBJ databases">
        <title>Huge and variable diversity of episymbiotic CPR bacteria and DPANN archaea in groundwater ecosystems.</title>
        <authorList>
            <person name="He C.Y."/>
            <person name="Keren R."/>
            <person name="Whittaker M."/>
            <person name="Farag I.F."/>
            <person name="Doudna J."/>
            <person name="Cate J.H.D."/>
            <person name="Banfield J.F."/>
        </authorList>
    </citation>
    <scope>NUCLEOTIDE SEQUENCE</scope>
    <source>
        <strain evidence="2">NC_groundwater_672_Ag_B-0.1um_62_36</strain>
    </source>
</reference>
<gene>
    <name evidence="2" type="ORF">HYY20_05300</name>
</gene>
<dbReference type="Pfam" id="PF01575">
    <property type="entry name" value="MaoC_dehydratas"/>
    <property type="match status" value="1"/>
</dbReference>
<evidence type="ECO:0000313" key="3">
    <source>
        <dbReference type="Proteomes" id="UP000769766"/>
    </source>
</evidence>
<dbReference type="EMBL" id="JACPRF010000164">
    <property type="protein sequence ID" value="MBI2876279.1"/>
    <property type="molecule type" value="Genomic_DNA"/>
</dbReference>
<dbReference type="PANTHER" id="PTHR43664:SF1">
    <property type="entry name" value="BETA-METHYLMALYL-COA DEHYDRATASE"/>
    <property type="match status" value="1"/>
</dbReference>
<accession>A0A932CNC1</accession>
<dbReference type="InterPro" id="IPR029069">
    <property type="entry name" value="HotDog_dom_sf"/>
</dbReference>
<evidence type="ECO:0000259" key="1">
    <source>
        <dbReference type="Pfam" id="PF01575"/>
    </source>
</evidence>
<organism evidence="2 3">
    <name type="scientific">Tectimicrobiota bacterium</name>
    <dbReference type="NCBI Taxonomy" id="2528274"/>
    <lineage>
        <taxon>Bacteria</taxon>
        <taxon>Pseudomonadati</taxon>
        <taxon>Nitrospinota/Tectimicrobiota group</taxon>
        <taxon>Candidatus Tectimicrobiota</taxon>
    </lineage>
</organism>
<name>A0A932CNC1_UNCTE</name>
<dbReference type="AlphaFoldDB" id="A0A932CNC1"/>
<dbReference type="Gene3D" id="3.10.129.10">
    <property type="entry name" value="Hotdog Thioesterase"/>
    <property type="match status" value="1"/>
</dbReference>
<comment type="caution">
    <text evidence="2">The sequence shown here is derived from an EMBL/GenBank/DDBJ whole genome shotgun (WGS) entry which is preliminary data.</text>
</comment>
<evidence type="ECO:0000313" key="2">
    <source>
        <dbReference type="EMBL" id="MBI2876279.1"/>
    </source>
</evidence>
<proteinExistence type="predicted"/>
<protein>
    <submittedName>
        <fullName evidence="2">MaoC family dehydratase N-terminal domain-containing protein</fullName>
    </submittedName>
</protein>
<dbReference type="Proteomes" id="UP000769766">
    <property type="component" value="Unassembled WGS sequence"/>
</dbReference>
<dbReference type="PANTHER" id="PTHR43664">
    <property type="entry name" value="MONOAMINE OXIDASE-RELATED"/>
    <property type="match status" value="1"/>
</dbReference>
<feature type="domain" description="MaoC-like" evidence="1">
    <location>
        <begin position="12"/>
        <end position="119"/>
    </location>
</feature>
<sequence length="152" mass="16886">MSTLYYEDLQEGEEILSPSRTVTEADIVAFAGLSGDYNALHTDEEFAKGTMFGGRVAHGLLGLSIASGLFTRTEHMQRMQKSIMAFMGLTWKFTGPIKIGDTIHVSVRLLEKKETKRPDRGVIVLERTVINQRGEVVQQGETTLMIARRPAS</sequence>
<dbReference type="InterPro" id="IPR002539">
    <property type="entry name" value="MaoC-like_dom"/>
</dbReference>